<reference evidence="1" key="1">
    <citation type="submission" date="2022-11" db="EMBL/GenBank/DDBJ databases">
        <authorList>
            <person name="Petersen C."/>
        </authorList>
    </citation>
    <scope>NUCLEOTIDE SEQUENCE</scope>
    <source>
        <strain evidence="1">IBT 30069</strain>
    </source>
</reference>
<gene>
    <name evidence="1" type="ORF">N7456_013578</name>
</gene>
<keyword evidence="2" id="KW-1185">Reference proteome</keyword>
<evidence type="ECO:0000313" key="1">
    <source>
        <dbReference type="EMBL" id="KAJ5080868.1"/>
    </source>
</evidence>
<evidence type="ECO:0000313" key="2">
    <source>
        <dbReference type="Proteomes" id="UP001149165"/>
    </source>
</evidence>
<proteinExistence type="predicted"/>
<sequence>MSSSKSNRSPDAETRQMFFNVTFGQDITIPRVEWDQAWPSVDHMYSLMGREFDANSGHTIEQYWCRLYGKPSKPALPNRKPDALPRHLTECPCRMKIVHQPSNRIIIISRTSEADHNHGYEDVSWKPFHLVRNPENTDTSEIARRAKSELKLNKMSDDIALQFEMIEEGTSSWAPADQGKALDAFTAALERSAGQLSDRTEIDVQNQKISFD</sequence>
<comment type="caution">
    <text evidence="1">The sequence shown here is derived from an EMBL/GenBank/DDBJ whole genome shotgun (WGS) entry which is preliminary data.</text>
</comment>
<dbReference type="AlphaFoldDB" id="A0A9W9EFJ5"/>
<name>A0A9W9EFJ5_9EURO</name>
<reference evidence="1" key="2">
    <citation type="journal article" date="2023" name="IMA Fungus">
        <title>Comparative genomic study of the Penicillium genus elucidates a diverse pangenome and 15 lateral gene transfer events.</title>
        <authorList>
            <person name="Petersen C."/>
            <person name="Sorensen T."/>
            <person name="Nielsen M.R."/>
            <person name="Sondergaard T.E."/>
            <person name="Sorensen J.L."/>
            <person name="Fitzpatrick D.A."/>
            <person name="Frisvad J.C."/>
            <person name="Nielsen K.L."/>
        </authorList>
    </citation>
    <scope>NUCLEOTIDE SEQUENCE</scope>
    <source>
        <strain evidence="1">IBT 30069</strain>
    </source>
</reference>
<dbReference type="EMBL" id="JAPQKH010000012">
    <property type="protein sequence ID" value="KAJ5080868.1"/>
    <property type="molecule type" value="Genomic_DNA"/>
</dbReference>
<protein>
    <submittedName>
        <fullName evidence="1">Uncharacterized protein</fullName>
    </submittedName>
</protein>
<organism evidence="1 2">
    <name type="scientific">Penicillium angulare</name>
    <dbReference type="NCBI Taxonomy" id="116970"/>
    <lineage>
        <taxon>Eukaryota</taxon>
        <taxon>Fungi</taxon>
        <taxon>Dikarya</taxon>
        <taxon>Ascomycota</taxon>
        <taxon>Pezizomycotina</taxon>
        <taxon>Eurotiomycetes</taxon>
        <taxon>Eurotiomycetidae</taxon>
        <taxon>Eurotiales</taxon>
        <taxon>Aspergillaceae</taxon>
        <taxon>Penicillium</taxon>
    </lineage>
</organism>
<dbReference type="Proteomes" id="UP001149165">
    <property type="component" value="Unassembled WGS sequence"/>
</dbReference>
<accession>A0A9W9EFJ5</accession>